<dbReference type="InterPro" id="IPR018060">
    <property type="entry name" value="HTH_AraC"/>
</dbReference>
<dbReference type="SUPFAM" id="SSF52317">
    <property type="entry name" value="Class I glutamine amidotransferase-like"/>
    <property type="match status" value="1"/>
</dbReference>
<keyword evidence="7" id="KW-1185">Reference proteome</keyword>
<evidence type="ECO:0000256" key="3">
    <source>
        <dbReference type="ARBA" id="ARBA00023163"/>
    </source>
</evidence>
<name>A0AAQ0KN31_PARVE</name>
<dbReference type="InterPro" id="IPR002818">
    <property type="entry name" value="DJ-1/PfpI"/>
</dbReference>
<evidence type="ECO:0000256" key="2">
    <source>
        <dbReference type="ARBA" id="ARBA00023125"/>
    </source>
</evidence>
<evidence type="ECO:0000256" key="1">
    <source>
        <dbReference type="ARBA" id="ARBA00023015"/>
    </source>
</evidence>
<dbReference type="AlphaFoldDB" id="A0AAQ0KN31"/>
<dbReference type="InterPro" id="IPR009057">
    <property type="entry name" value="Homeodomain-like_sf"/>
</dbReference>
<dbReference type="InterPro" id="IPR020449">
    <property type="entry name" value="Tscrpt_reg_AraC-type_HTH"/>
</dbReference>
<evidence type="ECO:0000313" key="6">
    <source>
        <dbReference type="EMBL" id="REG54405.1"/>
    </source>
</evidence>
<accession>A0AAQ0KN31</accession>
<dbReference type="Pfam" id="PF01965">
    <property type="entry name" value="DJ-1_PfpI"/>
    <property type="match status" value="1"/>
</dbReference>
<dbReference type="InterPro" id="IPR018062">
    <property type="entry name" value="HTH_AraC-typ_CS"/>
</dbReference>
<dbReference type="CDD" id="cd03136">
    <property type="entry name" value="GATase1_AraC_ArgR_like"/>
    <property type="match status" value="1"/>
</dbReference>
<dbReference type="PRINTS" id="PR00032">
    <property type="entry name" value="HTHARAC"/>
</dbReference>
<feature type="domain" description="HTH araC/xylS-type" evidence="5">
    <location>
        <begin position="227"/>
        <end position="325"/>
    </location>
</feature>
<dbReference type="PANTHER" id="PTHR43130">
    <property type="entry name" value="ARAC-FAMILY TRANSCRIPTIONAL REGULATOR"/>
    <property type="match status" value="1"/>
</dbReference>
<evidence type="ECO:0000256" key="4">
    <source>
        <dbReference type="SAM" id="MobiDB-lite"/>
    </source>
</evidence>
<dbReference type="SUPFAM" id="SSF46689">
    <property type="entry name" value="Homeodomain-like"/>
    <property type="match status" value="1"/>
</dbReference>
<feature type="compositionally biased region" description="Basic residues" evidence="4">
    <location>
        <begin position="318"/>
        <end position="327"/>
    </location>
</feature>
<feature type="region of interest" description="Disordered" evidence="4">
    <location>
        <begin position="316"/>
        <end position="345"/>
    </location>
</feature>
<dbReference type="Pfam" id="PF12833">
    <property type="entry name" value="HTH_18"/>
    <property type="match status" value="1"/>
</dbReference>
<keyword evidence="1" id="KW-0805">Transcription regulation</keyword>
<sequence>MNKLANKGKAFVFLLMPEFTLLAFSSAVEALRMANAAIGYDVYTWKVVAPQGDEVQSSCGVQIHCDSSVAALRRSVNASIRDSTVIVCGGLNIQTHSDRATESWLRECKQSGCMIGSLCTGAYILGQAKLLGERRCVIHWENAASFGEQFHDASVRAALFEIDNGIATCAGGMAAFDMILYLIQQEHGEEIVAAICERAIVDRIRNPGHRQRSILTSHVNRQNQVVTTLIERMQESLTDPIPVKDILSGIGLTRRQVERIFQQELHISPAKYYMKLRLERARLLLHQTNTPIVDIAMASGFSSASHFSKAYRDFYGHSPHRTRKGAGIRKNEPDGITPSRRKGTS</sequence>
<organism evidence="6 7">
    <name type="scientific">Paracoccus versutus</name>
    <name type="common">Thiobacillus versutus</name>
    <dbReference type="NCBI Taxonomy" id="34007"/>
    <lineage>
        <taxon>Bacteria</taxon>
        <taxon>Pseudomonadati</taxon>
        <taxon>Pseudomonadota</taxon>
        <taxon>Alphaproteobacteria</taxon>
        <taxon>Rhodobacterales</taxon>
        <taxon>Paracoccaceae</taxon>
        <taxon>Paracoccus</taxon>
    </lineage>
</organism>
<dbReference type="EMBL" id="QUMX01000004">
    <property type="protein sequence ID" value="REG54405.1"/>
    <property type="molecule type" value="Genomic_DNA"/>
</dbReference>
<keyword evidence="3" id="KW-0804">Transcription</keyword>
<evidence type="ECO:0000313" key="7">
    <source>
        <dbReference type="Proteomes" id="UP000256794"/>
    </source>
</evidence>
<dbReference type="PROSITE" id="PS01124">
    <property type="entry name" value="HTH_ARAC_FAMILY_2"/>
    <property type="match status" value="1"/>
</dbReference>
<dbReference type="GO" id="GO:0003700">
    <property type="term" value="F:DNA-binding transcription factor activity"/>
    <property type="evidence" value="ECO:0007669"/>
    <property type="project" value="InterPro"/>
</dbReference>
<keyword evidence="2" id="KW-0238">DNA-binding</keyword>
<dbReference type="Gene3D" id="3.40.50.880">
    <property type="match status" value="1"/>
</dbReference>
<dbReference type="InterPro" id="IPR029062">
    <property type="entry name" value="Class_I_gatase-like"/>
</dbReference>
<dbReference type="Proteomes" id="UP000256794">
    <property type="component" value="Unassembled WGS sequence"/>
</dbReference>
<protein>
    <submittedName>
        <fullName evidence="6">Transcriptional regulator GlxA family with amidase domain</fullName>
    </submittedName>
</protein>
<dbReference type="PANTHER" id="PTHR43130:SF3">
    <property type="entry name" value="HTH-TYPE TRANSCRIPTIONAL REGULATOR RV1931C"/>
    <property type="match status" value="1"/>
</dbReference>
<dbReference type="InterPro" id="IPR052158">
    <property type="entry name" value="INH-QAR"/>
</dbReference>
<comment type="caution">
    <text evidence="6">The sequence shown here is derived from an EMBL/GenBank/DDBJ whole genome shotgun (WGS) entry which is preliminary data.</text>
</comment>
<reference evidence="6 7" key="1">
    <citation type="submission" date="2018-08" db="EMBL/GenBank/DDBJ databases">
        <title>Genomic Encyclopedia of Archaeal and Bacterial Type Strains, Phase II (KMG-II): from individual species to whole genera.</title>
        <authorList>
            <person name="Goeker M."/>
        </authorList>
    </citation>
    <scope>NUCLEOTIDE SEQUENCE [LARGE SCALE GENOMIC DNA]</scope>
    <source>
        <strain evidence="6 7">DSM 582</strain>
    </source>
</reference>
<dbReference type="SMART" id="SM00342">
    <property type="entry name" value="HTH_ARAC"/>
    <property type="match status" value="1"/>
</dbReference>
<dbReference type="PROSITE" id="PS00041">
    <property type="entry name" value="HTH_ARAC_FAMILY_1"/>
    <property type="match status" value="1"/>
</dbReference>
<dbReference type="Gene3D" id="1.10.10.60">
    <property type="entry name" value="Homeodomain-like"/>
    <property type="match status" value="1"/>
</dbReference>
<evidence type="ECO:0000259" key="5">
    <source>
        <dbReference type="PROSITE" id="PS01124"/>
    </source>
</evidence>
<proteinExistence type="predicted"/>
<dbReference type="GO" id="GO:0043565">
    <property type="term" value="F:sequence-specific DNA binding"/>
    <property type="evidence" value="ECO:0007669"/>
    <property type="project" value="InterPro"/>
</dbReference>
<gene>
    <name evidence="6" type="ORF">ATH84_1004201</name>
</gene>